<dbReference type="CDD" id="cd18808">
    <property type="entry name" value="SF1_C_Upf1"/>
    <property type="match status" value="1"/>
</dbReference>
<evidence type="ECO:0000256" key="5">
    <source>
        <dbReference type="SAM" id="MobiDB-lite"/>
    </source>
</evidence>
<keyword evidence="3" id="KW-0067">ATP-binding</keyword>
<dbReference type="InterPro" id="IPR041677">
    <property type="entry name" value="DNA2/NAM7_AAA_11"/>
</dbReference>
<comment type="caution">
    <text evidence="7">The sequence shown here is derived from an EMBL/GenBank/DDBJ whole genome shotgun (WGS) entry which is preliminary data.</text>
</comment>
<dbReference type="Pfam" id="PF17866">
    <property type="entry name" value="AAA_lid_6"/>
    <property type="match status" value="2"/>
</dbReference>
<feature type="domain" description="AAA+ ATPase" evidence="6">
    <location>
        <begin position="1894"/>
        <end position="2031"/>
    </location>
</feature>
<evidence type="ECO:0000256" key="1">
    <source>
        <dbReference type="ARBA" id="ARBA00010378"/>
    </source>
</evidence>
<dbReference type="SMART" id="SM00382">
    <property type="entry name" value="AAA"/>
    <property type="match status" value="4"/>
</dbReference>
<dbReference type="FunFam" id="1.10.8.60:FF:000160">
    <property type="entry name" value="WGS project CABT00000000 data, contig 2.55"/>
    <property type="match status" value="1"/>
</dbReference>
<gene>
    <name evidence="7" type="ORF">BJ322DRAFT_1178127</name>
</gene>
<dbReference type="Gene3D" id="3.40.50.300">
    <property type="entry name" value="P-loop containing nucleotide triphosphate hydrolases"/>
    <property type="match status" value="6"/>
</dbReference>
<dbReference type="OrthoDB" id="2423195at2759"/>
<evidence type="ECO:0000256" key="3">
    <source>
        <dbReference type="ARBA" id="ARBA00022840"/>
    </source>
</evidence>
<dbReference type="FunFam" id="3.40.50.300:FF:001660">
    <property type="entry name" value="NF-X1 finger and helicase protein, putative"/>
    <property type="match status" value="1"/>
</dbReference>
<dbReference type="InterPro" id="IPR047187">
    <property type="entry name" value="SF1_C_Upf1"/>
</dbReference>
<feature type="compositionally biased region" description="Basic and acidic residues" evidence="5">
    <location>
        <begin position="1210"/>
        <end position="1225"/>
    </location>
</feature>
<dbReference type="CDD" id="cd17936">
    <property type="entry name" value="EEXXEc_NFX1"/>
    <property type="match status" value="1"/>
</dbReference>
<dbReference type="Pfam" id="PF00004">
    <property type="entry name" value="AAA"/>
    <property type="match status" value="3"/>
</dbReference>
<dbReference type="Gene3D" id="1.10.8.60">
    <property type="match status" value="2"/>
</dbReference>
<feature type="compositionally biased region" description="Low complexity" evidence="5">
    <location>
        <begin position="1226"/>
        <end position="1236"/>
    </location>
</feature>
<dbReference type="PANTHER" id="PTHR43392:SF2">
    <property type="entry name" value="AAA-TYPE ATPASE FAMILY PROTEIN _ ANKYRIN REPEAT FAMILY PROTEIN"/>
    <property type="match status" value="1"/>
</dbReference>
<feature type="domain" description="AAA+ ATPase" evidence="6">
    <location>
        <begin position="475"/>
        <end position="880"/>
    </location>
</feature>
<protein>
    <submittedName>
        <fullName evidence="7">P-loop containing nucleoside triphosphate hydrolase protein</fullName>
    </submittedName>
</protein>
<keyword evidence="2" id="KW-0547">Nucleotide-binding</keyword>
<feature type="region of interest" description="Disordered" evidence="5">
    <location>
        <begin position="1210"/>
        <end position="1236"/>
    </location>
</feature>
<dbReference type="FunFam" id="1.10.8.60:FF:000159">
    <property type="entry name" value="p-loop containing nucleoside triphosphate hydrolase protein"/>
    <property type="match status" value="1"/>
</dbReference>
<feature type="coiled-coil region" evidence="4">
    <location>
        <begin position="2213"/>
        <end position="2303"/>
    </location>
</feature>
<dbReference type="GO" id="GO:0004386">
    <property type="term" value="F:helicase activity"/>
    <property type="evidence" value="ECO:0007669"/>
    <property type="project" value="InterPro"/>
</dbReference>
<dbReference type="CDD" id="cd06008">
    <property type="entry name" value="NF-X1-zinc-finger"/>
    <property type="match status" value="1"/>
</dbReference>
<keyword evidence="4" id="KW-0175">Coiled coil</keyword>
<evidence type="ECO:0000259" key="6">
    <source>
        <dbReference type="SMART" id="SM00382"/>
    </source>
</evidence>
<dbReference type="PRINTS" id="PR00819">
    <property type="entry name" value="CBXCFQXSUPER"/>
</dbReference>
<accession>A0A9P6HNY7</accession>
<dbReference type="Pfam" id="PF13086">
    <property type="entry name" value="AAA_11"/>
    <property type="match status" value="1"/>
</dbReference>
<dbReference type="PANTHER" id="PTHR43392">
    <property type="entry name" value="AAA-TYPE ATPASE FAMILY PROTEIN / ANKYRIN REPEAT FAMILY PROTEIN"/>
    <property type="match status" value="1"/>
</dbReference>
<feature type="compositionally biased region" description="Polar residues" evidence="5">
    <location>
        <begin position="1248"/>
        <end position="1262"/>
    </location>
</feature>
<feature type="region of interest" description="Disordered" evidence="5">
    <location>
        <begin position="1248"/>
        <end position="1291"/>
    </location>
</feature>
<dbReference type="Pfam" id="PF13087">
    <property type="entry name" value="AAA_12"/>
    <property type="match status" value="1"/>
</dbReference>
<proteinExistence type="inferred from homology"/>
<dbReference type="GO" id="GO:0016887">
    <property type="term" value="F:ATP hydrolysis activity"/>
    <property type="evidence" value="ECO:0007669"/>
    <property type="project" value="InterPro"/>
</dbReference>
<dbReference type="InterPro" id="IPR003959">
    <property type="entry name" value="ATPase_AAA_core"/>
</dbReference>
<dbReference type="InterPro" id="IPR041627">
    <property type="entry name" value="AAA_lid_6"/>
</dbReference>
<feature type="domain" description="AAA+ ATPase" evidence="6">
    <location>
        <begin position="1613"/>
        <end position="1733"/>
    </location>
</feature>
<dbReference type="InterPro" id="IPR003593">
    <property type="entry name" value="AAA+_ATPase"/>
</dbReference>
<keyword evidence="8" id="KW-1185">Reference proteome</keyword>
<comment type="similarity">
    <text evidence="1">Belongs to the CbxX/CfxQ family.</text>
</comment>
<dbReference type="InterPro" id="IPR027417">
    <property type="entry name" value="P-loop_NTPase"/>
</dbReference>
<dbReference type="InterPro" id="IPR041679">
    <property type="entry name" value="DNA2/NAM7-like_C"/>
</dbReference>
<feature type="region of interest" description="Disordered" evidence="5">
    <location>
        <begin position="2127"/>
        <end position="2198"/>
    </location>
</feature>
<dbReference type="Proteomes" id="UP000736335">
    <property type="component" value="Unassembled WGS sequence"/>
</dbReference>
<reference evidence="7" key="1">
    <citation type="journal article" date="2020" name="Nat. Commun.">
        <title>Large-scale genome sequencing of mycorrhizal fungi provides insights into the early evolution of symbiotic traits.</title>
        <authorList>
            <person name="Miyauchi S."/>
            <person name="Kiss E."/>
            <person name="Kuo A."/>
            <person name="Drula E."/>
            <person name="Kohler A."/>
            <person name="Sanchez-Garcia M."/>
            <person name="Morin E."/>
            <person name="Andreopoulos B."/>
            <person name="Barry K.W."/>
            <person name="Bonito G."/>
            <person name="Buee M."/>
            <person name="Carver A."/>
            <person name="Chen C."/>
            <person name="Cichocki N."/>
            <person name="Clum A."/>
            <person name="Culley D."/>
            <person name="Crous P.W."/>
            <person name="Fauchery L."/>
            <person name="Girlanda M."/>
            <person name="Hayes R.D."/>
            <person name="Keri Z."/>
            <person name="LaButti K."/>
            <person name="Lipzen A."/>
            <person name="Lombard V."/>
            <person name="Magnuson J."/>
            <person name="Maillard F."/>
            <person name="Murat C."/>
            <person name="Nolan M."/>
            <person name="Ohm R.A."/>
            <person name="Pangilinan J."/>
            <person name="Pereira M.F."/>
            <person name="Perotto S."/>
            <person name="Peter M."/>
            <person name="Pfister S."/>
            <person name="Riley R."/>
            <person name="Sitrit Y."/>
            <person name="Stielow J.B."/>
            <person name="Szollosi G."/>
            <person name="Zifcakova L."/>
            <person name="Stursova M."/>
            <person name="Spatafora J.W."/>
            <person name="Tedersoo L."/>
            <person name="Vaario L.M."/>
            <person name="Yamada A."/>
            <person name="Yan M."/>
            <person name="Wang P."/>
            <person name="Xu J."/>
            <person name="Bruns T."/>
            <person name="Baldrian P."/>
            <person name="Vilgalys R."/>
            <person name="Dunand C."/>
            <person name="Henrissat B."/>
            <person name="Grigoriev I.V."/>
            <person name="Hibbett D."/>
            <person name="Nagy L.G."/>
            <person name="Martin F.M."/>
        </authorList>
    </citation>
    <scope>NUCLEOTIDE SEQUENCE</scope>
    <source>
        <strain evidence="7">UH-Tt-Lm1</strain>
    </source>
</reference>
<dbReference type="InterPro" id="IPR000641">
    <property type="entry name" value="CbxX/CfxQ"/>
</dbReference>
<keyword evidence="7" id="KW-0378">Hydrolase</keyword>
<dbReference type="CDD" id="cd00009">
    <property type="entry name" value="AAA"/>
    <property type="match status" value="2"/>
</dbReference>
<evidence type="ECO:0000313" key="7">
    <source>
        <dbReference type="EMBL" id="KAF9789579.1"/>
    </source>
</evidence>
<organism evidence="7 8">
    <name type="scientific">Thelephora terrestris</name>
    <dbReference type="NCBI Taxonomy" id="56493"/>
    <lineage>
        <taxon>Eukaryota</taxon>
        <taxon>Fungi</taxon>
        <taxon>Dikarya</taxon>
        <taxon>Basidiomycota</taxon>
        <taxon>Agaricomycotina</taxon>
        <taxon>Agaricomycetes</taxon>
        <taxon>Thelephorales</taxon>
        <taxon>Thelephoraceae</taxon>
        <taxon>Thelephora</taxon>
    </lineage>
</organism>
<feature type="compositionally biased region" description="Basic residues" evidence="5">
    <location>
        <begin position="1265"/>
        <end position="1274"/>
    </location>
</feature>
<dbReference type="FunFam" id="3.40.50.300:FF:000216">
    <property type="entry name" value="Type VII secretion ATPase EccA"/>
    <property type="match status" value="3"/>
</dbReference>
<evidence type="ECO:0000256" key="2">
    <source>
        <dbReference type="ARBA" id="ARBA00022741"/>
    </source>
</evidence>
<evidence type="ECO:0000313" key="8">
    <source>
        <dbReference type="Proteomes" id="UP000736335"/>
    </source>
</evidence>
<evidence type="ECO:0000256" key="4">
    <source>
        <dbReference type="SAM" id="Coils"/>
    </source>
</evidence>
<dbReference type="EMBL" id="WIUZ02000003">
    <property type="protein sequence ID" value="KAF9789579.1"/>
    <property type="molecule type" value="Genomic_DNA"/>
</dbReference>
<sequence length="2344" mass="261571">MDARATRLQRNFDDVIYGRRALAPNASSLFVQGLCMQSDAAGCLHKLNNTKEGLKAIQTVMRMDTSPAFMNGHGAQVLTYFQHPDLESLSGGRYLQEVVTKIADPPIFWDAFVNAFKGGKLEEPATLCFAWLLLRLVSLPGDEADAYRPVAQDTTVVDALVASQNNDIRTIAHKIRHIVSTHTCGVLVTADIGPGGRHDNDFEDFRKIAILPTADEITSKEQPHYRTSDELDDPATVDTRRGTYLDNHFRLLREDMVYDMREELEIVQGKKKGHRMGLMVEGLKLIDSYCGTPDRRVKWGIQLECSKDLPIFEGVKPKDRKTALQNQRRFAKHGSMACILINDKVIGFASIHRDEDLLSQKPPIFVVQLEGEAGTVNILTRLKTANNVKMVQIDTALFAYEPVLKAIQEIKDVPLAEELLFWRDDSPIRPPSFDEPDIVAALEVDSGCELQSYLGTPKSIKLDEKQAASLVTGLTQKVSLIQGPPGTGKSFIGALLAKILHDQTNSKILVCCYTNHALDQFLEDLMKNGIPSSSIVRLGGKATPATELLQLEKQSTNYRRTPMEHMAIDEIKKLRDQNCTQLQKSFDAYKSAYIQNPQLLEYLEFEDAEYFAAFEIPKSNDGHKLIGPNGKPVHDFFLLDKWMKGHDAGFLRREKSVARAKKIWSMSGKERQEKLKTWRDALFKEQVAHVYDNGEAYNSCLASIERMFGRKNEAILNEKRIIACTTTGAAKHGERIRAASPTVVLVEEAGEILESHVLTALGPNTDQLILIGDHKQLRPKINNYGFTVERGSGFNLNVSLFERLVQKGFPHETLQSQHRMRPEISALIRALTYPDLVDAPSTASRPDIRGLRDNIIFINHDRPEDEETRLSDRKDLGSKTSKRNTHEAWMVLRIVRYLAQNGYGSEKLVVLTPYLGQLSNLQDVLKSENDPVLNDLDSFDLVKAGLMPAAAAKIGKNPLRLATIDNYQGEESDIVITTLTRSNSDHDIGFMFSPERVNVLLSRARNAMIMIGNADTFTKSRKGGELWMRLFKMLRTNGHIYDGLPIRCFRHPDRTSLVKEPKQFDVDCPDGGCQELCGANLNCGVHSCQSKCHQLSDHSKMQCGEVMTSNCPVGHAQTWKCHQKQPLACRICDRDAKRAAEKQLKDFELQKKRDAEQQAHDEKMAKIRENLDAQLQAQKDLQLAKDREAALKQQEQDVKDAEERVKQKIAAEKKKKKEDEAKRAAEQAAAASSSAAPTIIDSAKSLLNNLTGKPSKQSSPETTGKKGKGGKKEKRKESQAQIEWQRRKDTDGVVNPHIDAIMDMIGLESVKQQVLKIMDKVDVTLRQDTSLSKERFNIVLLGNPGTGKTTVARHYAKFLASVDVLPGDEFVETTGAKLGNDGVPGAKKMVEDTLKAGGGSIFIDEAYQLTSPQNYGGGQVLDYLLAEMENNIGKLVFILAGYSKQMERFFEHNPGIPSRVPYKLNFTDYEDDELLLMLEQQIEKKWNKRMKIEDGSRGLYCRIATRRLGRGRGREGFGNARDLQLLFAKITERQAARLSKERREGVKPDDFLLKKEDLIGPDPSTALPECTAWKKLQELTGLESVKQSVKNLMDFITTNYKRELAEKKPAEVSLNRVFLGNPGTGKTTVAKLYSQILADLGLVSNGEVVIKNPADFVGSALGESEKNTKAILDSTVGKILVIDEAYGLYGGGGKGGASGAHDPYKTAVIDTIVAEIQSVPGEDRCVLLLGYEEQMVEMFQNVNPGLARRFAIENAFRFEDFNDDELREILNYKLKAQDLSATDSAKDVAIEVLSRSRNRPNFGNAGELENLLSVAKNNHQKRMAQLPLSARSADMLFEPQDFDPDYQRSANATSNLKEIFKDVIGCDKIVKKLEGYQRIAHASKQNGRNPRDLIPTNFVFKGPPGTGKTTTARKMGKVYFDMGFLSSTEVVECSASDLVGQYVGQTGPKTKAVFDRALGKVLFIDEAYRLSEGHFAKEAMDELVGILTQERYKAKLVVILAGYDQEINQLLSVNPGLSSRFPDEIVFENMTSATCIKVLENKLAKEEIVIDGLEDPSQLYTEFTILFDQLSDLPSWGNARDVETISRSMIRIAIENSLSSPQQGSGPSVTLSAQDALSCMEDTLKHLRGRGNVPKNPSPFAHSHLPPIQPPPTAAPPSIKTTTATKQATKIAPPERPPPEPIQEVKEEEESDGRDPGVSDAVWRQLQADQAAAIEEQRRREEAIEKARKELREAQEAEEKAQREIAKALEEARLADRKRREEIMKKLEEERLRAAAARAERERKAAELKAREEAEKLARQREVKAQAKLREMGVCPVGFRWIKQASGYRCSGGTHYVTDAELGL</sequence>
<dbReference type="GO" id="GO:0005524">
    <property type="term" value="F:ATP binding"/>
    <property type="evidence" value="ECO:0007669"/>
    <property type="project" value="UniProtKB-KW"/>
</dbReference>
<dbReference type="SUPFAM" id="SSF52540">
    <property type="entry name" value="P-loop containing nucleoside triphosphate hydrolases"/>
    <property type="match status" value="4"/>
</dbReference>
<feature type="compositionally biased region" description="Low complexity" evidence="5">
    <location>
        <begin position="2156"/>
        <end position="2172"/>
    </location>
</feature>
<reference evidence="7" key="2">
    <citation type="submission" date="2020-11" db="EMBL/GenBank/DDBJ databases">
        <authorList>
            <consortium name="DOE Joint Genome Institute"/>
            <person name="Kuo A."/>
            <person name="Miyauchi S."/>
            <person name="Kiss E."/>
            <person name="Drula E."/>
            <person name="Kohler A."/>
            <person name="Sanchez-Garcia M."/>
            <person name="Andreopoulos B."/>
            <person name="Barry K.W."/>
            <person name="Bonito G."/>
            <person name="Buee M."/>
            <person name="Carver A."/>
            <person name="Chen C."/>
            <person name="Cichocki N."/>
            <person name="Clum A."/>
            <person name="Culley D."/>
            <person name="Crous P.W."/>
            <person name="Fauchery L."/>
            <person name="Girlanda M."/>
            <person name="Hayes R."/>
            <person name="Keri Z."/>
            <person name="Labutti K."/>
            <person name="Lipzen A."/>
            <person name="Lombard V."/>
            <person name="Magnuson J."/>
            <person name="Maillard F."/>
            <person name="Morin E."/>
            <person name="Murat C."/>
            <person name="Nolan M."/>
            <person name="Ohm R."/>
            <person name="Pangilinan J."/>
            <person name="Pereira M."/>
            <person name="Perotto S."/>
            <person name="Peter M."/>
            <person name="Riley R."/>
            <person name="Sitrit Y."/>
            <person name="Stielow B."/>
            <person name="Szollosi G."/>
            <person name="Zifcakova L."/>
            <person name="Stursova M."/>
            <person name="Spatafora J.W."/>
            <person name="Tedersoo L."/>
            <person name="Vaario L.-M."/>
            <person name="Yamada A."/>
            <person name="Yan M."/>
            <person name="Wang P."/>
            <person name="Xu J."/>
            <person name="Bruns T."/>
            <person name="Baldrian P."/>
            <person name="Vilgalys R."/>
            <person name="Henrissat B."/>
            <person name="Grigoriev I.V."/>
            <person name="Hibbett D."/>
            <person name="Nagy L.G."/>
            <person name="Martin F.M."/>
        </authorList>
    </citation>
    <scope>NUCLEOTIDE SEQUENCE</scope>
    <source>
        <strain evidence="7">UH-Tt-Lm1</strain>
    </source>
</reference>
<name>A0A9P6HNY7_9AGAM</name>
<dbReference type="InterPro" id="IPR050773">
    <property type="entry name" value="CbxX/CfxQ_RuBisCO_ESX"/>
</dbReference>
<feature type="domain" description="AAA+ ATPase" evidence="6">
    <location>
        <begin position="1334"/>
        <end position="1470"/>
    </location>
</feature>